<keyword evidence="1 5" id="KW-0436">Ligase</keyword>
<keyword evidence="2 5" id="KW-0547">Nucleotide-binding</keyword>
<comment type="caution">
    <text evidence="7">The sequence shown here is derived from an EMBL/GenBank/DDBJ whole genome shotgun (WGS) entry which is preliminary data.</text>
</comment>
<proteinExistence type="inferred from homology"/>
<accession>A0A3A3Z383</accession>
<evidence type="ECO:0000256" key="2">
    <source>
        <dbReference type="ARBA" id="ARBA00022741"/>
    </source>
</evidence>
<dbReference type="InterPro" id="IPR006336">
    <property type="entry name" value="GCS2"/>
</dbReference>
<dbReference type="EMBL" id="QZEZ01000002">
    <property type="protein sequence ID" value="RJK97164.1"/>
    <property type="molecule type" value="Genomic_DNA"/>
</dbReference>
<evidence type="ECO:0000256" key="1">
    <source>
        <dbReference type="ARBA" id="ARBA00022598"/>
    </source>
</evidence>
<evidence type="ECO:0000313" key="7">
    <source>
        <dbReference type="EMBL" id="RJK97164.1"/>
    </source>
</evidence>
<dbReference type="AlphaFoldDB" id="A0A3A3Z383"/>
<organism evidence="7 8">
    <name type="scientific">Vallicoccus soli</name>
    <dbReference type="NCBI Taxonomy" id="2339232"/>
    <lineage>
        <taxon>Bacteria</taxon>
        <taxon>Bacillati</taxon>
        <taxon>Actinomycetota</taxon>
        <taxon>Actinomycetes</taxon>
        <taxon>Motilibacterales</taxon>
        <taxon>Vallicoccaceae</taxon>
        <taxon>Vallicoccus</taxon>
    </lineage>
</organism>
<dbReference type="HAMAP" id="MF_02034">
    <property type="entry name" value="EgtA"/>
    <property type="match status" value="1"/>
</dbReference>
<dbReference type="GO" id="GO:0004357">
    <property type="term" value="F:glutamate-cysteine ligase activity"/>
    <property type="evidence" value="ECO:0007669"/>
    <property type="project" value="UniProtKB-UniRule"/>
</dbReference>
<comment type="pathway">
    <text evidence="5">Amino-acid biosynthesis; ergothioneine biosynthesis.</text>
</comment>
<evidence type="ECO:0000256" key="3">
    <source>
        <dbReference type="ARBA" id="ARBA00022840"/>
    </source>
</evidence>
<evidence type="ECO:0000256" key="5">
    <source>
        <dbReference type="HAMAP-Rule" id="MF_02034"/>
    </source>
</evidence>
<comment type="catalytic activity">
    <reaction evidence="4 5 6">
        <text>L-cysteine + L-glutamate + ATP = gamma-L-glutamyl-L-cysteine + ADP + phosphate + H(+)</text>
        <dbReference type="Rhea" id="RHEA:13285"/>
        <dbReference type="ChEBI" id="CHEBI:15378"/>
        <dbReference type="ChEBI" id="CHEBI:29985"/>
        <dbReference type="ChEBI" id="CHEBI:30616"/>
        <dbReference type="ChEBI" id="CHEBI:35235"/>
        <dbReference type="ChEBI" id="CHEBI:43474"/>
        <dbReference type="ChEBI" id="CHEBI:58173"/>
        <dbReference type="ChEBI" id="CHEBI:456216"/>
        <dbReference type="EC" id="6.3.2.2"/>
    </reaction>
</comment>
<evidence type="ECO:0000313" key="8">
    <source>
        <dbReference type="Proteomes" id="UP000265614"/>
    </source>
</evidence>
<dbReference type="RefSeq" id="WP_119949880.1">
    <property type="nucleotide sequence ID" value="NZ_QZEZ01000002.1"/>
</dbReference>
<dbReference type="InterPro" id="IPR017809">
    <property type="entry name" value="EgtA_Actinobacteria"/>
</dbReference>
<dbReference type="PANTHER" id="PTHR34378:SF1">
    <property type="entry name" value="GLUTAMATE--CYSTEINE LIGASE, CHLOROPLASTIC"/>
    <property type="match status" value="1"/>
</dbReference>
<protein>
    <recommendedName>
        <fullName evidence="5">Glutamate--cysteine ligase EgtA</fullName>
        <ecNumber evidence="5">6.3.2.2</ecNumber>
    </recommendedName>
    <alternativeName>
        <fullName evidence="5">Gamma-glutamylcysteine synthase</fullName>
        <shortName evidence="5">GCS</shortName>
        <shortName evidence="5">Gamma-ECS</shortName>
    </alternativeName>
</protein>
<dbReference type="Pfam" id="PF04107">
    <property type="entry name" value="GCS2"/>
    <property type="match status" value="1"/>
</dbReference>
<evidence type="ECO:0000256" key="6">
    <source>
        <dbReference type="PIRNR" id="PIRNR017901"/>
    </source>
</evidence>
<evidence type="ECO:0000256" key="4">
    <source>
        <dbReference type="ARBA" id="ARBA00048819"/>
    </source>
</evidence>
<dbReference type="PANTHER" id="PTHR34378">
    <property type="entry name" value="GLUTAMATE--CYSTEINE LIGASE, CHLOROPLASTIC"/>
    <property type="match status" value="1"/>
</dbReference>
<dbReference type="InterPro" id="IPR035434">
    <property type="entry name" value="GCL_bact_plant"/>
</dbReference>
<dbReference type="InterPro" id="IPR014746">
    <property type="entry name" value="Gln_synth/guanido_kin_cat_dom"/>
</dbReference>
<comment type="function">
    <text evidence="5">Catalyzes the synthesis of gamma-glutamylcysteine (gamma-GC). This compound is used as substrate for the biosynthesis of the low-molecular thiol compound ergothioneine.</text>
</comment>
<dbReference type="GO" id="GO:0005524">
    <property type="term" value="F:ATP binding"/>
    <property type="evidence" value="ECO:0007669"/>
    <property type="project" value="UniProtKB-UniRule"/>
</dbReference>
<reference evidence="7 8" key="1">
    <citation type="submission" date="2018-09" db="EMBL/GenBank/DDBJ databases">
        <title>YIM 75000 draft genome.</title>
        <authorList>
            <person name="Tang S."/>
            <person name="Feng Y."/>
        </authorList>
    </citation>
    <scope>NUCLEOTIDE SEQUENCE [LARGE SCALE GENOMIC DNA]</scope>
    <source>
        <strain evidence="7 8">YIM 75000</strain>
    </source>
</reference>
<keyword evidence="8" id="KW-1185">Reference proteome</keyword>
<dbReference type="GO" id="GO:0006750">
    <property type="term" value="P:glutathione biosynthetic process"/>
    <property type="evidence" value="ECO:0007669"/>
    <property type="project" value="UniProtKB-UniRule"/>
</dbReference>
<dbReference type="EC" id="6.3.2.2" evidence="5"/>
<dbReference type="OrthoDB" id="9780152at2"/>
<dbReference type="SUPFAM" id="SSF55931">
    <property type="entry name" value="Glutamine synthetase/guanido kinase"/>
    <property type="match status" value="1"/>
</dbReference>
<dbReference type="NCBIfam" id="TIGR03444">
    <property type="entry name" value="EgtA_Cys_ligase"/>
    <property type="match status" value="1"/>
</dbReference>
<name>A0A3A3Z383_9ACTN</name>
<dbReference type="PIRSF" id="PIRSF017901">
    <property type="entry name" value="GCL"/>
    <property type="match status" value="1"/>
</dbReference>
<gene>
    <name evidence="5 7" type="primary">egtA</name>
    <name evidence="7" type="ORF">D5H78_08195</name>
</gene>
<dbReference type="Gene3D" id="3.30.590.20">
    <property type="match status" value="1"/>
</dbReference>
<sequence>MAAAAQGTAALDLARARERVAAVALRPTTTRRVGLELEQHLVDLAAPARPVAWDRLLAAVAALPPMPGGSAVSLEPGGQVELSTPPYDDVAAAVSALRRDDDALRAGLRGQGLGLASLGADPARPPRRCNPAPRYAAMERHWAARGCGPEGARMMCGTASLQLNLDAGPAAGWADRVALAHLVGPVLVAVSACSPVEDGRATGWRSTRQRTWGRLDQARCGPILAGRDPVREWAEYALLAPVMLVRGDGGAAPVTSGATFADWLDGDPRCGRPVRADDLDYHLTTLFPPVRLKGFLELRYLDAAPVRWWPALAALGALLLDDPCAAGEAAAACAPVAGAWTTAARRGLADPGLHRAARTCLAAAVRAAPPALREDLEDLAELVEAGRCPGDAVQERVRRDGPLAVLEEEARG</sequence>
<keyword evidence="3 5" id="KW-0067">ATP-binding</keyword>
<dbReference type="Proteomes" id="UP000265614">
    <property type="component" value="Unassembled WGS sequence"/>
</dbReference>
<dbReference type="GO" id="GO:0052699">
    <property type="term" value="P:ergothioneine biosynthetic process"/>
    <property type="evidence" value="ECO:0007669"/>
    <property type="project" value="UniProtKB-UniRule"/>
</dbReference>
<dbReference type="UniPathway" id="UPA01014"/>
<comment type="similarity">
    <text evidence="5 6">Belongs to the glutamate--cysteine ligase type 2 family. EgtA subfamily.</text>
</comment>